<dbReference type="PANTHER" id="PTHR24253:SF127">
    <property type="entry name" value="SERINE PROTEASE 27-LIKE"/>
    <property type="match status" value="1"/>
</dbReference>
<dbReference type="OrthoDB" id="93664at2759"/>
<feature type="domain" description="Peptidase S1" evidence="3">
    <location>
        <begin position="24"/>
        <end position="287"/>
    </location>
</feature>
<dbReference type="PROSITE" id="PS50240">
    <property type="entry name" value="TRYPSIN_DOM"/>
    <property type="match status" value="1"/>
</dbReference>
<protein>
    <recommendedName>
        <fullName evidence="3">Peptidase S1 domain-containing protein</fullName>
    </recommendedName>
</protein>
<comment type="caution">
    <text evidence="4">The sequence shown here is derived from an EMBL/GenBank/DDBJ whole genome shotgun (WGS) entry which is preliminary data.</text>
</comment>
<gene>
    <name evidence="4" type="ORF">ILUMI_23993</name>
</gene>
<dbReference type="Proteomes" id="UP000801492">
    <property type="component" value="Unassembled WGS sequence"/>
</dbReference>
<dbReference type="AlphaFoldDB" id="A0A8K0CBE8"/>
<dbReference type="GO" id="GO:0006508">
    <property type="term" value="P:proteolysis"/>
    <property type="evidence" value="ECO:0007669"/>
    <property type="project" value="InterPro"/>
</dbReference>
<dbReference type="PANTHER" id="PTHR24253">
    <property type="entry name" value="TRANSMEMBRANE PROTEASE SERINE"/>
    <property type="match status" value="1"/>
</dbReference>
<dbReference type="InterPro" id="IPR001254">
    <property type="entry name" value="Trypsin_dom"/>
</dbReference>
<evidence type="ECO:0000259" key="3">
    <source>
        <dbReference type="PROSITE" id="PS50240"/>
    </source>
</evidence>
<proteinExistence type="predicted"/>
<dbReference type="Gene3D" id="2.40.10.10">
    <property type="entry name" value="Trypsin-like serine proteases"/>
    <property type="match status" value="1"/>
</dbReference>
<feature type="signal peptide" evidence="2">
    <location>
        <begin position="1"/>
        <end position="19"/>
    </location>
</feature>
<dbReference type="SMART" id="SM00020">
    <property type="entry name" value="Tryp_SPc"/>
    <property type="match status" value="1"/>
</dbReference>
<dbReference type="InterPro" id="IPR009003">
    <property type="entry name" value="Peptidase_S1_PA"/>
</dbReference>
<dbReference type="SUPFAM" id="SSF50494">
    <property type="entry name" value="Trypsin-like serine proteases"/>
    <property type="match status" value="1"/>
</dbReference>
<keyword evidence="5" id="KW-1185">Reference proteome</keyword>
<keyword evidence="2" id="KW-0732">Signal</keyword>
<organism evidence="4 5">
    <name type="scientific">Ignelater luminosus</name>
    <name type="common">Cucubano</name>
    <name type="synonym">Pyrophorus luminosus</name>
    <dbReference type="NCBI Taxonomy" id="2038154"/>
    <lineage>
        <taxon>Eukaryota</taxon>
        <taxon>Metazoa</taxon>
        <taxon>Ecdysozoa</taxon>
        <taxon>Arthropoda</taxon>
        <taxon>Hexapoda</taxon>
        <taxon>Insecta</taxon>
        <taxon>Pterygota</taxon>
        <taxon>Neoptera</taxon>
        <taxon>Endopterygota</taxon>
        <taxon>Coleoptera</taxon>
        <taxon>Polyphaga</taxon>
        <taxon>Elateriformia</taxon>
        <taxon>Elateroidea</taxon>
        <taxon>Elateridae</taxon>
        <taxon>Agrypninae</taxon>
        <taxon>Pyrophorini</taxon>
        <taxon>Ignelater</taxon>
    </lineage>
</organism>
<evidence type="ECO:0000256" key="2">
    <source>
        <dbReference type="SAM" id="SignalP"/>
    </source>
</evidence>
<reference evidence="4" key="1">
    <citation type="submission" date="2019-08" db="EMBL/GenBank/DDBJ databases">
        <title>The genome of the North American firefly Photinus pyralis.</title>
        <authorList>
            <consortium name="Photinus pyralis genome working group"/>
            <person name="Fallon T.R."/>
            <person name="Sander Lower S.E."/>
            <person name="Weng J.-K."/>
        </authorList>
    </citation>
    <scope>NUCLEOTIDE SEQUENCE</scope>
    <source>
        <strain evidence="4">TRF0915ILg1</strain>
        <tissue evidence="4">Whole body</tissue>
    </source>
</reference>
<evidence type="ECO:0000256" key="1">
    <source>
        <dbReference type="ARBA" id="ARBA00023157"/>
    </source>
</evidence>
<accession>A0A8K0CBE8</accession>
<sequence>MKDFLQVFLAICLIKSAHTNLLKIVGGEVATKGQFLFYVELRVSQSQTIAYNCGGTLIHPKWILSAAQCFEREHVTPSMMFALDLVRAYMGSEKTVQDLNDINFIIRYVEKAYVHSKYTYDTNRDVHSPGARHLYDIAVAVLKQPYQLNQYIKTIKLPSAETQLCSKGIIIGSGQVTFLLEDPTYKSRQIRYAYLHIKPVNKLFGKPPVSRETAFFSEMENVKVSDLGFGSFGDQGSPYLCDIGSGWVQYGVFSGYYTSSKSKNYGYFHPIYESVDKHMGFIRSHVPLQSYDKHWRMREKHKYKQKDLREKSNSMRKRLSFMYLFIVNLYIM</sequence>
<feature type="chain" id="PRO_5035447927" description="Peptidase S1 domain-containing protein" evidence="2">
    <location>
        <begin position="20"/>
        <end position="332"/>
    </location>
</feature>
<dbReference type="Pfam" id="PF00089">
    <property type="entry name" value="Trypsin"/>
    <property type="match status" value="1"/>
</dbReference>
<name>A0A8K0CBE8_IGNLU</name>
<dbReference type="EMBL" id="VTPC01090647">
    <property type="protein sequence ID" value="KAF2882167.1"/>
    <property type="molecule type" value="Genomic_DNA"/>
</dbReference>
<dbReference type="InterPro" id="IPR043504">
    <property type="entry name" value="Peptidase_S1_PA_chymotrypsin"/>
</dbReference>
<dbReference type="GO" id="GO:0004252">
    <property type="term" value="F:serine-type endopeptidase activity"/>
    <property type="evidence" value="ECO:0007669"/>
    <property type="project" value="InterPro"/>
</dbReference>
<keyword evidence="1" id="KW-1015">Disulfide bond</keyword>
<evidence type="ECO:0000313" key="5">
    <source>
        <dbReference type="Proteomes" id="UP000801492"/>
    </source>
</evidence>
<evidence type="ECO:0000313" key="4">
    <source>
        <dbReference type="EMBL" id="KAF2882167.1"/>
    </source>
</evidence>